<sequence>MSENMVKVLILCTGNSARSIMAEALFNILGQGRFKAYSAGSHPNGKVNPYAIEQVAAIGYDTSALRSKSWDEFAQADAPQMDFIITVCDNAAGELCPVWPGKPIAAHWGFEDPAAVQGTDAEKRAAFKRIFQQIESCVAQLVALPLSQLGPDTIRQHMQAIGQKQQEQAS</sequence>
<name>C6XCX3_METGS</name>
<dbReference type="RefSeq" id="WP_015829903.1">
    <property type="nucleotide sequence ID" value="NC_012969.1"/>
</dbReference>
<evidence type="ECO:0000256" key="1">
    <source>
        <dbReference type="ARBA" id="ARBA00022849"/>
    </source>
</evidence>
<evidence type="ECO:0000313" key="4">
    <source>
        <dbReference type="Proteomes" id="UP000002743"/>
    </source>
</evidence>
<dbReference type="CDD" id="cd16345">
    <property type="entry name" value="LMWP_ArsC"/>
    <property type="match status" value="1"/>
</dbReference>
<dbReference type="OrthoDB" id="9793058at2"/>
<keyword evidence="1" id="KW-0059">Arsenical resistance</keyword>
<dbReference type="SMART" id="SM00226">
    <property type="entry name" value="LMWPc"/>
    <property type="match status" value="1"/>
</dbReference>
<dbReference type="SUPFAM" id="SSF52788">
    <property type="entry name" value="Phosphotyrosine protein phosphatases I"/>
    <property type="match status" value="1"/>
</dbReference>
<dbReference type="STRING" id="582744.Msip34_1151"/>
<dbReference type="GO" id="GO:0046685">
    <property type="term" value="P:response to arsenic-containing substance"/>
    <property type="evidence" value="ECO:0007669"/>
    <property type="project" value="UniProtKB-KW"/>
</dbReference>
<dbReference type="EMBL" id="CP001674">
    <property type="protein sequence ID" value="ACT50398.1"/>
    <property type="molecule type" value="Genomic_DNA"/>
</dbReference>
<evidence type="ECO:0000313" key="3">
    <source>
        <dbReference type="EMBL" id="ACT50398.1"/>
    </source>
</evidence>
<dbReference type="KEGG" id="mei:Msip34_1151"/>
<reference evidence="3 4" key="2">
    <citation type="journal article" date="2011" name="J. Bacteriol.">
        <title>Genomes of three methylotrophs from a single niche uncover genetic and metabolic divergence of Methylophilaceae.</title>
        <authorList>
            <person name="Lapidus A."/>
            <person name="Clum A."/>
            <person name="Labutti K."/>
            <person name="Kaluzhnaya M.G."/>
            <person name="Lim S."/>
            <person name="Beck D.A."/>
            <person name="Glavina Del Rio T."/>
            <person name="Nolan M."/>
            <person name="Mavromatis K."/>
            <person name="Huntemann M."/>
            <person name="Lucas S."/>
            <person name="Lidstrom M.E."/>
            <person name="Ivanova N."/>
            <person name="Chistoserdova L."/>
        </authorList>
    </citation>
    <scope>NUCLEOTIDE SEQUENCE [LARGE SCALE GENOMIC DNA]</scope>
    <source>
        <strain evidence="3 4">SIP3-4</strain>
    </source>
</reference>
<organism evidence="3 4">
    <name type="scientific">Methylovorus glucosotrophus (strain SIP3-4)</name>
    <dbReference type="NCBI Taxonomy" id="582744"/>
    <lineage>
        <taxon>Bacteria</taxon>
        <taxon>Pseudomonadati</taxon>
        <taxon>Pseudomonadota</taxon>
        <taxon>Betaproteobacteria</taxon>
        <taxon>Nitrosomonadales</taxon>
        <taxon>Methylophilaceae</taxon>
        <taxon>Methylovorus</taxon>
    </lineage>
</organism>
<dbReference type="Proteomes" id="UP000002743">
    <property type="component" value="Chromosome"/>
</dbReference>
<dbReference type="PANTHER" id="PTHR43428:SF1">
    <property type="entry name" value="ARSENATE REDUCTASE"/>
    <property type="match status" value="1"/>
</dbReference>
<dbReference type="InterPro" id="IPR036196">
    <property type="entry name" value="Ptyr_pPase_sf"/>
</dbReference>
<accession>C6XCX3</accession>
<dbReference type="HOGENOM" id="CLU_071415_3_0_4"/>
<feature type="domain" description="Phosphotyrosine protein phosphatase I" evidence="2">
    <location>
        <begin position="6"/>
        <end position="144"/>
    </location>
</feature>
<dbReference type="Gene3D" id="3.40.50.2300">
    <property type="match status" value="1"/>
</dbReference>
<gene>
    <name evidence="3" type="ordered locus">Msip34_1151</name>
</gene>
<reference evidence="4" key="1">
    <citation type="submission" date="2009-07" db="EMBL/GenBank/DDBJ databases">
        <title>Complete sequence of chromosome of Methylovorus sp. SIP3-4.</title>
        <authorList>
            <person name="Lucas S."/>
            <person name="Copeland A."/>
            <person name="Lapidus A."/>
            <person name="Glavina del Rio T."/>
            <person name="Tice H."/>
            <person name="Bruce D."/>
            <person name="Goodwin L."/>
            <person name="Pitluck S."/>
            <person name="Clum A."/>
            <person name="Larimer F."/>
            <person name="Land M."/>
            <person name="Hauser L."/>
            <person name="Kyrpides N."/>
            <person name="Mikhailova N."/>
            <person name="Kayluzhnaya M."/>
            <person name="Chistoserdova L."/>
        </authorList>
    </citation>
    <scope>NUCLEOTIDE SEQUENCE [LARGE SCALE GENOMIC DNA]</scope>
    <source>
        <strain evidence="4">SIP3-4</strain>
    </source>
</reference>
<protein>
    <submittedName>
        <fullName evidence="3">Protein-tyrosine phosphatase, low molecular weight</fullName>
    </submittedName>
</protein>
<dbReference type="eggNOG" id="COG0394">
    <property type="taxonomic scope" value="Bacteria"/>
</dbReference>
<evidence type="ECO:0000259" key="2">
    <source>
        <dbReference type="SMART" id="SM00226"/>
    </source>
</evidence>
<dbReference type="Pfam" id="PF01451">
    <property type="entry name" value="LMWPc"/>
    <property type="match status" value="1"/>
</dbReference>
<proteinExistence type="predicted"/>
<dbReference type="InterPro" id="IPR023485">
    <property type="entry name" value="Ptyr_pPase"/>
</dbReference>
<keyword evidence="4" id="KW-1185">Reference proteome</keyword>
<dbReference type="PANTHER" id="PTHR43428">
    <property type="entry name" value="ARSENATE REDUCTASE"/>
    <property type="match status" value="1"/>
</dbReference>
<dbReference type="AlphaFoldDB" id="C6XCX3"/>